<keyword evidence="2" id="KW-1185">Reference proteome</keyword>
<sequence>KEGATAPMFGSVGLTFFELVAGSTSSTGDLQPFVQPLWHQVPFQVMSSGPVSFEGQWNSSGFQNEINPNVSD</sequence>
<accession>A0ACA9M343</accession>
<proteinExistence type="predicted"/>
<organism evidence="1 2">
    <name type="scientific">Cetraspora pellucida</name>
    <dbReference type="NCBI Taxonomy" id="1433469"/>
    <lineage>
        <taxon>Eukaryota</taxon>
        <taxon>Fungi</taxon>
        <taxon>Fungi incertae sedis</taxon>
        <taxon>Mucoromycota</taxon>
        <taxon>Glomeromycotina</taxon>
        <taxon>Glomeromycetes</taxon>
        <taxon>Diversisporales</taxon>
        <taxon>Gigasporaceae</taxon>
        <taxon>Cetraspora</taxon>
    </lineage>
</organism>
<dbReference type="EMBL" id="CAJVPW010006080">
    <property type="protein sequence ID" value="CAG8564410.1"/>
    <property type="molecule type" value="Genomic_DNA"/>
</dbReference>
<feature type="non-terminal residue" evidence="1">
    <location>
        <position position="1"/>
    </location>
</feature>
<reference evidence="1" key="1">
    <citation type="submission" date="2021-06" db="EMBL/GenBank/DDBJ databases">
        <authorList>
            <person name="Kallberg Y."/>
            <person name="Tangrot J."/>
            <person name="Rosling A."/>
        </authorList>
    </citation>
    <scope>NUCLEOTIDE SEQUENCE</scope>
    <source>
        <strain evidence="1">28 12/20/2015</strain>
    </source>
</reference>
<dbReference type="Proteomes" id="UP000789366">
    <property type="component" value="Unassembled WGS sequence"/>
</dbReference>
<evidence type="ECO:0000313" key="2">
    <source>
        <dbReference type="Proteomes" id="UP000789366"/>
    </source>
</evidence>
<comment type="caution">
    <text evidence="1">The sequence shown here is derived from an EMBL/GenBank/DDBJ whole genome shotgun (WGS) entry which is preliminary data.</text>
</comment>
<name>A0ACA9M343_9GLOM</name>
<gene>
    <name evidence="1" type="ORF">SPELUC_LOCUS5740</name>
</gene>
<protein>
    <submittedName>
        <fullName evidence="1">9280_t:CDS:1</fullName>
    </submittedName>
</protein>
<evidence type="ECO:0000313" key="1">
    <source>
        <dbReference type="EMBL" id="CAG8564410.1"/>
    </source>
</evidence>